<evidence type="ECO:0000313" key="1">
    <source>
        <dbReference type="EMBL" id="KKN62954.1"/>
    </source>
</evidence>
<reference evidence="1" key="1">
    <citation type="journal article" date="2015" name="Nature">
        <title>Complex archaea that bridge the gap between prokaryotes and eukaryotes.</title>
        <authorList>
            <person name="Spang A."/>
            <person name="Saw J.H."/>
            <person name="Jorgensen S.L."/>
            <person name="Zaremba-Niedzwiedzka K."/>
            <person name="Martijn J."/>
            <person name="Lind A.E."/>
            <person name="van Eijk R."/>
            <person name="Schleper C."/>
            <person name="Guy L."/>
            <person name="Ettema T.J."/>
        </authorList>
    </citation>
    <scope>NUCLEOTIDE SEQUENCE</scope>
</reference>
<comment type="caution">
    <text evidence="1">The sequence shown here is derived from an EMBL/GenBank/DDBJ whole genome shotgun (WGS) entry which is preliminary data.</text>
</comment>
<protein>
    <submittedName>
        <fullName evidence="1">Uncharacterized protein</fullName>
    </submittedName>
</protein>
<gene>
    <name evidence="1" type="ORF">LCGC14_0506640</name>
</gene>
<dbReference type="AlphaFoldDB" id="A0A0F9S7C1"/>
<sequence length="160" mass="18683">MGGKSFKPERVMDKPEEPKCCELLQIKKDVYAHQQSCKDYQAGEDADKLRKALKGVELGWWSDTVLEKHPKRQILNMTKKGISKGHIWKDPKYVDLPDDHPFKEYENSVVVEWVLPGVTLLLARGHTINPMTRKPMSVYAVQEIKKNDKRKRKVKPKFRR</sequence>
<organism evidence="1">
    <name type="scientific">marine sediment metagenome</name>
    <dbReference type="NCBI Taxonomy" id="412755"/>
    <lineage>
        <taxon>unclassified sequences</taxon>
        <taxon>metagenomes</taxon>
        <taxon>ecological metagenomes</taxon>
    </lineage>
</organism>
<accession>A0A0F9S7C1</accession>
<name>A0A0F9S7C1_9ZZZZ</name>
<dbReference type="EMBL" id="LAZR01000606">
    <property type="protein sequence ID" value="KKN62954.1"/>
    <property type="molecule type" value="Genomic_DNA"/>
</dbReference>
<proteinExistence type="predicted"/>